<protein>
    <submittedName>
        <fullName evidence="2">Uncharacterized protein</fullName>
    </submittedName>
</protein>
<dbReference type="RefSeq" id="WP_246482136.1">
    <property type="nucleotide sequence ID" value="NZ_JBHSTT010000032.1"/>
</dbReference>
<keyword evidence="1" id="KW-0812">Transmembrane</keyword>
<gene>
    <name evidence="2" type="ORF">ACFQDP_10175</name>
</gene>
<dbReference type="Proteomes" id="UP001596237">
    <property type="component" value="Unassembled WGS sequence"/>
</dbReference>
<organism evidence="2 3">
    <name type="scientific">Methylorubrum zatmanii</name>
    <dbReference type="NCBI Taxonomy" id="29429"/>
    <lineage>
        <taxon>Bacteria</taxon>
        <taxon>Pseudomonadati</taxon>
        <taxon>Pseudomonadota</taxon>
        <taxon>Alphaproteobacteria</taxon>
        <taxon>Hyphomicrobiales</taxon>
        <taxon>Methylobacteriaceae</taxon>
        <taxon>Methylorubrum</taxon>
    </lineage>
</organism>
<feature type="transmembrane region" description="Helical" evidence="1">
    <location>
        <begin position="24"/>
        <end position="43"/>
    </location>
</feature>
<accession>A0ABW1WMA5</accession>
<keyword evidence="1" id="KW-1133">Transmembrane helix</keyword>
<sequence>MDAPAPRHSCQHEDVDDIQERTALLAQFGLYGAAGFAGIAFVVRQAVNGNLKVPLGSGL</sequence>
<keyword evidence="1" id="KW-0472">Membrane</keyword>
<evidence type="ECO:0000313" key="2">
    <source>
        <dbReference type="EMBL" id="MFC6389701.1"/>
    </source>
</evidence>
<keyword evidence="3" id="KW-1185">Reference proteome</keyword>
<comment type="caution">
    <text evidence="2">The sequence shown here is derived from an EMBL/GenBank/DDBJ whole genome shotgun (WGS) entry which is preliminary data.</text>
</comment>
<proteinExistence type="predicted"/>
<evidence type="ECO:0000256" key="1">
    <source>
        <dbReference type="SAM" id="Phobius"/>
    </source>
</evidence>
<reference evidence="3" key="1">
    <citation type="journal article" date="2019" name="Int. J. Syst. Evol. Microbiol.">
        <title>The Global Catalogue of Microorganisms (GCM) 10K type strain sequencing project: providing services to taxonomists for standard genome sequencing and annotation.</title>
        <authorList>
            <consortium name="The Broad Institute Genomics Platform"/>
            <consortium name="The Broad Institute Genome Sequencing Center for Infectious Disease"/>
            <person name="Wu L."/>
            <person name="Ma J."/>
        </authorList>
    </citation>
    <scope>NUCLEOTIDE SEQUENCE [LARGE SCALE GENOMIC DNA]</scope>
    <source>
        <strain evidence="3">CCUG 36916</strain>
    </source>
</reference>
<evidence type="ECO:0000313" key="3">
    <source>
        <dbReference type="Proteomes" id="UP001596237"/>
    </source>
</evidence>
<name>A0ABW1WMA5_9HYPH</name>
<dbReference type="EMBL" id="JBHSTT010000032">
    <property type="protein sequence ID" value="MFC6389701.1"/>
    <property type="molecule type" value="Genomic_DNA"/>
</dbReference>